<dbReference type="Pfam" id="PF14223">
    <property type="entry name" value="Retrotran_gag_2"/>
    <property type="match status" value="1"/>
</dbReference>
<dbReference type="EMBL" id="ADAS02000013">
    <property type="protein sequence ID" value="OAV97462.1"/>
    <property type="molecule type" value="Genomic_DNA"/>
</dbReference>
<name>A0A180GYY5_PUCT1</name>
<dbReference type="AlphaFoldDB" id="A0A180GYY5"/>
<dbReference type="VEuPathDB" id="FungiDB:PTTG_26063"/>
<reference evidence="1" key="2">
    <citation type="submission" date="2016-05" db="EMBL/GenBank/DDBJ databases">
        <title>Comparative analysis highlights variable genome content of wheat rusts and divergence of the mating loci.</title>
        <authorList>
            <person name="Cuomo C.A."/>
            <person name="Bakkeren G."/>
            <person name="Szabo L."/>
            <person name="Khalil H."/>
            <person name="Joly D."/>
            <person name="Goldberg J."/>
            <person name="Young S."/>
            <person name="Zeng Q."/>
            <person name="Fellers J."/>
        </authorList>
    </citation>
    <scope>NUCLEOTIDE SEQUENCE [LARGE SCALE GENOMIC DNA]</scope>
    <source>
        <strain evidence="1">1-1 BBBD Race 1</strain>
    </source>
</reference>
<organism evidence="1">
    <name type="scientific">Puccinia triticina (isolate 1-1 / race 1 (BBBD))</name>
    <name type="common">Brown leaf rust fungus</name>
    <dbReference type="NCBI Taxonomy" id="630390"/>
    <lineage>
        <taxon>Eukaryota</taxon>
        <taxon>Fungi</taxon>
        <taxon>Dikarya</taxon>
        <taxon>Basidiomycota</taxon>
        <taxon>Pucciniomycotina</taxon>
        <taxon>Pucciniomycetes</taxon>
        <taxon>Pucciniales</taxon>
        <taxon>Pucciniaceae</taxon>
        <taxon>Puccinia</taxon>
    </lineage>
</organism>
<evidence type="ECO:0000313" key="1">
    <source>
        <dbReference type="EMBL" id="OAV97462.1"/>
    </source>
</evidence>
<evidence type="ECO:0000313" key="3">
    <source>
        <dbReference type="Proteomes" id="UP000005240"/>
    </source>
</evidence>
<accession>A0A180GYY5</accession>
<keyword evidence="3" id="KW-1185">Reference proteome</keyword>
<dbReference type="EnsemblFungi" id="PTTG_26063-t43_1">
    <property type="protein sequence ID" value="PTTG_26063-t43_1-p1"/>
    <property type="gene ID" value="PTTG_26063"/>
</dbReference>
<dbReference type="OrthoDB" id="422839at2759"/>
<reference evidence="2 3" key="3">
    <citation type="journal article" date="2017" name="G3 (Bethesda)">
        <title>Comparative analysis highlights variable genome content of wheat rusts and divergence of the mating loci.</title>
        <authorList>
            <person name="Cuomo C.A."/>
            <person name="Bakkeren G."/>
            <person name="Khalil H.B."/>
            <person name="Panwar V."/>
            <person name="Joly D."/>
            <person name="Linning R."/>
            <person name="Sakthikumar S."/>
            <person name="Song X."/>
            <person name="Adiconis X."/>
            <person name="Fan L."/>
            <person name="Goldberg J.M."/>
            <person name="Levin J.Z."/>
            <person name="Young S."/>
            <person name="Zeng Q."/>
            <person name="Anikster Y."/>
            <person name="Bruce M."/>
            <person name="Wang M."/>
            <person name="Yin C."/>
            <person name="McCallum B."/>
            <person name="Szabo L.J."/>
            <person name="Hulbert S."/>
            <person name="Chen X."/>
            <person name="Fellers J.P."/>
        </authorList>
    </citation>
    <scope>NUCLEOTIDE SEQUENCE</scope>
    <source>
        <strain evidence="3">Isolate 1-1 / race 1 (BBBD)</strain>
        <strain evidence="2">isolate 1-1 / race 1 (BBBD)</strain>
    </source>
</reference>
<gene>
    <name evidence="1" type="ORF">PTTG_26063</name>
</gene>
<evidence type="ECO:0000313" key="2">
    <source>
        <dbReference type="EnsemblFungi" id="PTTG_26063-t43_1-p1"/>
    </source>
</evidence>
<dbReference type="Proteomes" id="UP000005240">
    <property type="component" value="Unassembled WGS sequence"/>
</dbReference>
<proteinExistence type="predicted"/>
<dbReference type="STRING" id="630390.A0A180GYY5"/>
<protein>
    <submittedName>
        <fullName evidence="2">DUF4219 domain-containing protein</fullName>
    </submittedName>
</protein>
<sequence length="190" mass="21718">MLDIDAEDKSSRSSIGKLDNLNFPSWSIRMRAYLKSKDLWEVISGEGANPPSKKKIKSTANILISHLTEIALKAVVTTKNKEKPNKIWDAIVNRYASSSVNNKARIWLKFMQYKYGGNLKNYLINCQKMIREFAIVQLGIPDNIVSISILAKLTKDYWNVVDNIIMSESVIFFPSPTLQKLQELVYMKET</sequence>
<reference evidence="2" key="4">
    <citation type="submission" date="2025-05" db="UniProtKB">
        <authorList>
            <consortium name="EnsemblFungi"/>
        </authorList>
    </citation>
    <scope>IDENTIFICATION</scope>
    <source>
        <strain evidence="2">isolate 1-1 / race 1 (BBBD)</strain>
    </source>
</reference>
<reference evidence="1" key="1">
    <citation type="submission" date="2009-11" db="EMBL/GenBank/DDBJ databases">
        <authorList>
            <consortium name="The Broad Institute Genome Sequencing Platform"/>
            <person name="Ward D."/>
            <person name="Feldgarden M."/>
            <person name="Earl A."/>
            <person name="Young S.K."/>
            <person name="Zeng Q."/>
            <person name="Koehrsen M."/>
            <person name="Alvarado L."/>
            <person name="Berlin A."/>
            <person name="Bochicchio J."/>
            <person name="Borenstein D."/>
            <person name="Chapman S.B."/>
            <person name="Chen Z."/>
            <person name="Engels R."/>
            <person name="Freedman E."/>
            <person name="Gellesch M."/>
            <person name="Goldberg J."/>
            <person name="Griggs A."/>
            <person name="Gujja S."/>
            <person name="Heilman E."/>
            <person name="Heiman D."/>
            <person name="Hepburn T."/>
            <person name="Howarth C."/>
            <person name="Jen D."/>
            <person name="Larson L."/>
            <person name="Lewis B."/>
            <person name="Mehta T."/>
            <person name="Park D."/>
            <person name="Pearson M."/>
            <person name="Roberts A."/>
            <person name="Saif S."/>
            <person name="Shea T."/>
            <person name="Shenoy N."/>
            <person name="Sisk P."/>
            <person name="Stolte C."/>
            <person name="Sykes S."/>
            <person name="Thomson T."/>
            <person name="Walk T."/>
            <person name="White J."/>
            <person name="Yandava C."/>
            <person name="Izard J."/>
            <person name="Baranova O.V."/>
            <person name="Blanton J.M."/>
            <person name="Tanner A.C."/>
            <person name="Dewhirst F.E."/>
            <person name="Haas B."/>
            <person name="Nusbaum C."/>
            <person name="Birren B."/>
        </authorList>
    </citation>
    <scope>NUCLEOTIDE SEQUENCE [LARGE SCALE GENOMIC DNA]</scope>
    <source>
        <strain evidence="1">1-1 BBBD Race 1</strain>
    </source>
</reference>